<evidence type="ECO:0000313" key="2">
    <source>
        <dbReference type="Proteomes" id="UP000494040"/>
    </source>
</evidence>
<name>A0A8I6RKY8_CIMLE</name>
<dbReference type="KEGG" id="clec:106665181"/>
<dbReference type="RefSeq" id="XP_014246912.1">
    <property type="nucleotide sequence ID" value="XM_014391426.2"/>
</dbReference>
<dbReference type="GeneID" id="106665181"/>
<evidence type="ECO:0000313" key="1">
    <source>
        <dbReference type="EnsemblMetazoa" id="XP_014246912.1"/>
    </source>
</evidence>
<accession>A0A8I6RKY8</accession>
<organism evidence="1 2">
    <name type="scientific">Cimex lectularius</name>
    <name type="common">Bed bug</name>
    <name type="synonym">Acanthia lectularia</name>
    <dbReference type="NCBI Taxonomy" id="79782"/>
    <lineage>
        <taxon>Eukaryota</taxon>
        <taxon>Metazoa</taxon>
        <taxon>Ecdysozoa</taxon>
        <taxon>Arthropoda</taxon>
        <taxon>Hexapoda</taxon>
        <taxon>Insecta</taxon>
        <taxon>Pterygota</taxon>
        <taxon>Neoptera</taxon>
        <taxon>Paraneoptera</taxon>
        <taxon>Hemiptera</taxon>
        <taxon>Heteroptera</taxon>
        <taxon>Panheteroptera</taxon>
        <taxon>Cimicomorpha</taxon>
        <taxon>Cimicidae</taxon>
        <taxon>Cimex</taxon>
    </lineage>
</organism>
<sequence>MVLRRRQTPERHENRENPTTKLKSFALCRESCPEDFLQQPVEALLKRKCNAGPLLSGTTFTSSSFQPSRTGFLQMLNPSPFHLQPDLRSLGHSRLLTVLCWLLQSDLRPHRLLDQHSNIMVSFLRIVS</sequence>
<protein>
    <submittedName>
        <fullName evidence="1">Uncharacterized protein</fullName>
    </submittedName>
</protein>
<keyword evidence="2" id="KW-1185">Reference proteome</keyword>
<dbReference type="EnsemblMetazoa" id="XM_014391426.2">
    <property type="protein sequence ID" value="XP_014246912.1"/>
    <property type="gene ID" value="LOC106665181"/>
</dbReference>
<reference evidence="1" key="1">
    <citation type="submission" date="2022-01" db="UniProtKB">
        <authorList>
            <consortium name="EnsemblMetazoa"/>
        </authorList>
    </citation>
    <scope>IDENTIFICATION</scope>
</reference>
<proteinExistence type="predicted"/>
<dbReference type="AlphaFoldDB" id="A0A8I6RKY8"/>
<dbReference type="Proteomes" id="UP000494040">
    <property type="component" value="Unassembled WGS sequence"/>
</dbReference>